<evidence type="ECO:0000256" key="1">
    <source>
        <dbReference type="SAM" id="MobiDB-lite"/>
    </source>
</evidence>
<reference evidence="3" key="1">
    <citation type="submission" date="2023-07" db="EMBL/GenBank/DDBJ databases">
        <title>draft genome sequence of fig (Ficus carica).</title>
        <authorList>
            <person name="Takahashi T."/>
            <person name="Nishimura K."/>
        </authorList>
    </citation>
    <scope>NUCLEOTIDE SEQUENCE</scope>
</reference>
<dbReference type="InterPro" id="IPR004330">
    <property type="entry name" value="FAR1_DNA_bnd_dom"/>
</dbReference>
<gene>
    <name evidence="3" type="ORF">TIFTF001_001214</name>
</gene>
<sequence>MVSGEVGVDNHEEIISDDSTEIDLNLGNDSARVTSSVQVQQEQVPDVGGANEEIRVNEENHSKNECNEVNIEEPYVGQEFASEESAHSFYTAYAMRMGFIVRMDCLRRSRDGTVIKRTFVCNKEGYRRTTRSDENSKRPRKPFRMGCKAKLSLRRLSTGIWVVTKFIKEHAHPLPGAGTGRQSQNEQRNDQIPNESARVKELTKQLLRERKRSASFRKIIDLLFSHIKEHTEELSRKIQCIAEKVNEIDSMGKTHQENLR</sequence>
<feature type="domain" description="FAR1" evidence="2">
    <location>
        <begin position="88"/>
        <end position="174"/>
    </location>
</feature>
<dbReference type="PANTHER" id="PTHR46328:SF10">
    <property type="entry name" value="PROTEIN FAR1-RELATED SEQUENCE 12-LIKE ISOFORM X1"/>
    <property type="match status" value="1"/>
</dbReference>
<dbReference type="Proteomes" id="UP001187192">
    <property type="component" value="Unassembled WGS sequence"/>
</dbReference>
<comment type="caution">
    <text evidence="3">The sequence shown here is derived from an EMBL/GenBank/DDBJ whole genome shotgun (WGS) entry which is preliminary data.</text>
</comment>
<evidence type="ECO:0000313" key="3">
    <source>
        <dbReference type="EMBL" id="GMN26176.1"/>
    </source>
</evidence>
<protein>
    <recommendedName>
        <fullName evidence="2">FAR1 domain-containing protein</fullName>
    </recommendedName>
</protein>
<keyword evidence="4" id="KW-1185">Reference proteome</keyword>
<accession>A0AA87ZER0</accession>
<name>A0AA87ZER0_FICCA</name>
<feature type="region of interest" description="Disordered" evidence="1">
    <location>
        <begin position="172"/>
        <end position="194"/>
    </location>
</feature>
<evidence type="ECO:0000259" key="2">
    <source>
        <dbReference type="Pfam" id="PF03101"/>
    </source>
</evidence>
<dbReference type="AlphaFoldDB" id="A0AA87ZER0"/>
<dbReference type="PANTHER" id="PTHR46328">
    <property type="entry name" value="FAR-RED IMPAIRED RESPONSIVE (FAR1) FAMILY PROTEIN-RELATED"/>
    <property type="match status" value="1"/>
</dbReference>
<feature type="compositionally biased region" description="Polar residues" evidence="1">
    <location>
        <begin position="180"/>
        <end position="194"/>
    </location>
</feature>
<proteinExistence type="predicted"/>
<dbReference type="EMBL" id="BTGU01000001">
    <property type="protein sequence ID" value="GMN26176.1"/>
    <property type="molecule type" value="Genomic_DNA"/>
</dbReference>
<dbReference type="Pfam" id="PF03101">
    <property type="entry name" value="FAR1"/>
    <property type="match status" value="1"/>
</dbReference>
<evidence type="ECO:0000313" key="4">
    <source>
        <dbReference type="Proteomes" id="UP001187192"/>
    </source>
</evidence>
<organism evidence="3 4">
    <name type="scientific">Ficus carica</name>
    <name type="common">Common fig</name>
    <dbReference type="NCBI Taxonomy" id="3494"/>
    <lineage>
        <taxon>Eukaryota</taxon>
        <taxon>Viridiplantae</taxon>
        <taxon>Streptophyta</taxon>
        <taxon>Embryophyta</taxon>
        <taxon>Tracheophyta</taxon>
        <taxon>Spermatophyta</taxon>
        <taxon>Magnoliopsida</taxon>
        <taxon>eudicotyledons</taxon>
        <taxon>Gunneridae</taxon>
        <taxon>Pentapetalae</taxon>
        <taxon>rosids</taxon>
        <taxon>fabids</taxon>
        <taxon>Rosales</taxon>
        <taxon>Moraceae</taxon>
        <taxon>Ficeae</taxon>
        <taxon>Ficus</taxon>
    </lineage>
</organism>